<dbReference type="AlphaFoldDB" id="A0A0P1A831"/>
<dbReference type="RefSeq" id="XP_024572832.1">
    <property type="nucleotide sequence ID" value="XM_024721089.1"/>
</dbReference>
<evidence type="ECO:0000313" key="2">
    <source>
        <dbReference type="Proteomes" id="UP000054928"/>
    </source>
</evidence>
<reference evidence="2" key="1">
    <citation type="submission" date="2014-09" db="EMBL/GenBank/DDBJ databases">
        <authorList>
            <person name="Sharma Rahul"/>
            <person name="Thines Marco"/>
        </authorList>
    </citation>
    <scope>NUCLEOTIDE SEQUENCE [LARGE SCALE GENOMIC DNA]</scope>
</reference>
<dbReference type="Proteomes" id="UP000054928">
    <property type="component" value="Unassembled WGS sequence"/>
</dbReference>
<proteinExistence type="predicted"/>
<keyword evidence="2" id="KW-1185">Reference proteome</keyword>
<protein>
    <submittedName>
        <fullName evidence="1">Uncharacterized protein</fullName>
    </submittedName>
</protein>
<name>A0A0P1A831_PLAHL</name>
<evidence type="ECO:0000313" key="1">
    <source>
        <dbReference type="EMBL" id="CEG36463.1"/>
    </source>
</evidence>
<sequence>MPRDISSAKSGSKIKLLGYGAVQQHARRARNVVQLPANERAIKRRDAIGHNKEPAVSVLSNKLDPAVLSSVKGLPGGNEYTQRFVVKL</sequence>
<dbReference type="EMBL" id="CCYD01000207">
    <property type="protein sequence ID" value="CEG36463.1"/>
    <property type="molecule type" value="Genomic_DNA"/>
</dbReference>
<dbReference type="GeneID" id="36398067"/>
<organism evidence="1 2">
    <name type="scientific">Plasmopara halstedii</name>
    <name type="common">Downy mildew of sunflower</name>
    <dbReference type="NCBI Taxonomy" id="4781"/>
    <lineage>
        <taxon>Eukaryota</taxon>
        <taxon>Sar</taxon>
        <taxon>Stramenopiles</taxon>
        <taxon>Oomycota</taxon>
        <taxon>Peronosporomycetes</taxon>
        <taxon>Peronosporales</taxon>
        <taxon>Peronosporaceae</taxon>
        <taxon>Plasmopara</taxon>
    </lineage>
</organism>
<accession>A0A0P1A831</accession>